<protein>
    <submittedName>
        <fullName evidence="2">Uncharacterized protein 180</fullName>
    </submittedName>
</protein>
<evidence type="ECO:0000313" key="3">
    <source>
        <dbReference type="Proteomes" id="UP000008388"/>
    </source>
</evidence>
<keyword evidence="1" id="KW-0472">Membrane</keyword>
<keyword evidence="3" id="KW-1185">Reference proteome</keyword>
<dbReference type="GeneID" id="26643708"/>
<dbReference type="EMBL" id="HQ630627">
    <property type="protein sequence ID" value="AEH03603.1"/>
    <property type="molecule type" value="Genomic_DNA"/>
</dbReference>
<dbReference type="RefSeq" id="YP_009217259.1">
    <property type="nucleotide sequence ID" value="NC_028999.1"/>
</dbReference>
<evidence type="ECO:0000313" key="2">
    <source>
        <dbReference type="EMBL" id="AEH03603.1"/>
    </source>
</evidence>
<keyword evidence="1" id="KW-1133">Transmembrane helix</keyword>
<organismHost>
    <name type="scientific">Pseudomonas aeruginosa</name>
    <dbReference type="NCBI Taxonomy" id="287"/>
</organismHost>
<keyword evidence="1" id="KW-0812">Transmembrane</keyword>
<organism evidence="2 3">
    <name type="scientific">Pseudomonas phage PhiPA3</name>
    <name type="common">Pseudomonas aeruginosa phage PhiPA3</name>
    <dbReference type="NCBI Taxonomy" id="998086"/>
    <lineage>
        <taxon>Viruses</taxon>
        <taxon>Duplodnaviria</taxon>
        <taxon>Heunggongvirae</taxon>
        <taxon>Uroviricota</taxon>
        <taxon>Caudoviricetes</taxon>
        <taxon>Chimalliviridae</taxon>
        <taxon>Miltoncavirus</taxon>
        <taxon>Miltoncavirus PhiPA3</taxon>
    </lineage>
</organism>
<proteinExistence type="predicted"/>
<sequence length="96" mass="10825">MVGVTIKALLLIWPFLKRAVFGDRTIKEVMLENKHVTFMFAVVVILLLSFIMTVSELDEVRSENVALKKQLAQVCPTLDKDAALKARRKALGELLK</sequence>
<dbReference type="OrthoDB" id="40916at10239"/>
<gene>
    <name evidence="2" type="primary">180</name>
</gene>
<accession>F8SK51</accession>
<dbReference type="KEGG" id="vg:26643708"/>
<feature type="transmembrane region" description="Helical" evidence="1">
    <location>
        <begin position="38"/>
        <end position="57"/>
    </location>
</feature>
<reference evidence="2 3" key="1">
    <citation type="journal article" date="2011" name="Microbiology">
        <title>The Pseudomonas aeruginosa generalized transducing phage phiPA3 is a new member of the phiKZ-like group of 'jumbo' phages, and infects model laboratory strains and clinical isolates from cystic fibrosis patients.</title>
        <authorList>
            <person name="Monson R."/>
            <person name="Foulds I."/>
            <person name="Foweraker J."/>
            <person name="Welch M."/>
            <person name="Salmond G.P."/>
        </authorList>
    </citation>
    <scope>NUCLEOTIDE SEQUENCE [LARGE SCALE GENOMIC DNA]</scope>
</reference>
<evidence type="ECO:0000256" key="1">
    <source>
        <dbReference type="SAM" id="Phobius"/>
    </source>
</evidence>
<name>F8SK51_BPPA3</name>
<dbReference type="Proteomes" id="UP000008388">
    <property type="component" value="Segment"/>
</dbReference>